<dbReference type="AlphaFoldDB" id="A0A3L6P8S1"/>
<dbReference type="SMART" id="SM00674">
    <property type="entry name" value="CENPB"/>
    <property type="match status" value="1"/>
</dbReference>
<feature type="region of interest" description="Disordered" evidence="2">
    <location>
        <begin position="473"/>
        <end position="519"/>
    </location>
</feature>
<accession>A0A3L6P8S1</accession>
<feature type="compositionally biased region" description="Basic and acidic residues" evidence="2">
    <location>
        <begin position="496"/>
        <end position="510"/>
    </location>
</feature>
<feature type="compositionally biased region" description="Polar residues" evidence="2">
    <location>
        <begin position="985"/>
        <end position="1001"/>
    </location>
</feature>
<dbReference type="GO" id="GO:0003677">
    <property type="term" value="F:DNA binding"/>
    <property type="evidence" value="ECO:0007669"/>
    <property type="project" value="UniProtKB-KW"/>
</dbReference>
<gene>
    <name evidence="4" type="ORF">BFJ65_g1640</name>
</gene>
<keyword evidence="1" id="KW-0238">DNA-binding</keyword>
<feature type="compositionally biased region" description="Basic and acidic residues" evidence="2">
    <location>
        <begin position="1076"/>
        <end position="1086"/>
    </location>
</feature>
<feature type="compositionally biased region" description="Polar residues" evidence="2">
    <location>
        <begin position="564"/>
        <end position="575"/>
    </location>
</feature>
<feature type="region of interest" description="Disordered" evidence="2">
    <location>
        <begin position="536"/>
        <end position="643"/>
    </location>
</feature>
<dbReference type="GO" id="GO:0005634">
    <property type="term" value="C:nucleus"/>
    <property type="evidence" value="ECO:0007669"/>
    <property type="project" value="TreeGrafter"/>
</dbReference>
<dbReference type="InterPro" id="IPR006600">
    <property type="entry name" value="HTH_CenpB_DNA-bd_dom"/>
</dbReference>
<protein>
    <recommendedName>
        <fullName evidence="3">HTH CENPB-type domain-containing protein</fullName>
    </recommendedName>
</protein>
<evidence type="ECO:0000256" key="1">
    <source>
        <dbReference type="ARBA" id="ARBA00023125"/>
    </source>
</evidence>
<name>A0A3L6P8S1_FUSOX</name>
<sequence length="1228" mass="136394">MRKKSDESKLILALQALKNDPELSIRAAAATYTVDFSTLARRRRGQSSRRDIIPNSRKLTDLEESTIIQYVLDLDSRSFPPRLRDVEDMANKLLADRDAPPVGKRWASNFVKRQPELKTRRFRRYDYKRAKCEDPEVIRGWFRLVRNIITKYGIVESDIYNFDETGFMMGIISTGMVVTSAERRSNAKLAQPGNREWTTVIQGINSQGWWLPPFIIVAGQYHLSTWYQDSPIPQDWVIATAENGWTTNEMGLEWVRHFNKHTKPRTTGEYRLLILDGHESHLSVDFELYCKDNKIITLCMPSHSSHILQPLDVGCFGPLKQAYGRQIERKMRAGTTHISKEDFFPVFLVAFQESMTGKNIRGGFQGAGLVPLDPESVISKLDVKLRTPTPVEGVEELPAPWVSQTPHNPIEASSQSEFIKNRISRHQGSSPTSILHAVDQFAKGTQGIMHQMALLRSENQILRQENEILSRRRRAKKKRLRQGGSLTLAEGQSLQDQKEVDVQLEEESRRNGGRRPTLDTLLSSFWGSEIAAESEEKRGTSLWSVRGRRMATQATSPPAGVPLQNGTNGAKSPNPTIAHPYGQTPVPLPSYAPTSRSASVASTPTAQKPSASPAPTTPFLPPGHHQSPSMQTNHLNQTISQHSQTQILNAPSQAQGLMSPTLNQLPHSVESSNHYHELTALVEKTPADVVRQVVRDKWEKSLAGSQYHIAFLLNATMHQASPETIAKAVQEFGASLVQKSKRELLGHLNASDFDELADLILPRVSTQFLDRALARRLETIPARQLVNALARAERLGYDVKDIVQEHNEHVIPSLHSLPVQPQPQPMGPLTNTALSARQYHKPPVASQAPPPPMQYVNEPATQTPTRYPSELPGLVWCKCGWPCASQAALDYHHKKSACNRIQANDVAGRDICLFCGCRFGSGGGLLYHEKSNVCGNHARVTAEMMRKLLLALRPENPQPPVPDPSSQITRIPYTQVPLPPIQPQTTWAHSTTSYPTGTPSRDSGRDPYAHLSPEDLKRFNDIMKSAEAKYGGLMKDAMLLNEPERSKRLASLKNSYNTKQSTTRKKFGIRLRERRTRGEIEAEEARLMGTPSGTATPPATAASDGDIRSRKRARTDDDQSPSSSATKRTQESPQKRVPVSEMGGLSGSSATAELTDPTAYLNPTQPRYAPSKTAALGGQSRVFGSAERTRPSMRGTLDDPMSIHDDDNSETDSDSDSDSEGDIPATIS</sequence>
<comment type="caution">
    <text evidence="4">The sequence shown here is derived from an EMBL/GenBank/DDBJ whole genome shotgun (WGS) entry which is preliminary data.</text>
</comment>
<dbReference type="InterPro" id="IPR050863">
    <property type="entry name" value="CenT-Element_Derived"/>
</dbReference>
<evidence type="ECO:0000313" key="5">
    <source>
        <dbReference type="Proteomes" id="UP000270866"/>
    </source>
</evidence>
<dbReference type="PROSITE" id="PS51253">
    <property type="entry name" value="HTH_CENPB"/>
    <property type="match status" value="1"/>
</dbReference>
<organism evidence="4 5">
    <name type="scientific">Fusarium oxysporum f. sp. cepae</name>
    <dbReference type="NCBI Taxonomy" id="396571"/>
    <lineage>
        <taxon>Eukaryota</taxon>
        <taxon>Fungi</taxon>
        <taxon>Dikarya</taxon>
        <taxon>Ascomycota</taxon>
        <taxon>Pezizomycotina</taxon>
        <taxon>Sordariomycetes</taxon>
        <taxon>Hypocreomycetidae</taxon>
        <taxon>Hypocreales</taxon>
        <taxon>Nectriaceae</taxon>
        <taxon>Fusarium</taxon>
        <taxon>Fusarium oxysporum species complex</taxon>
    </lineage>
</organism>
<proteinExistence type="predicted"/>
<feature type="compositionally biased region" description="Polar residues" evidence="2">
    <location>
        <begin position="626"/>
        <end position="643"/>
    </location>
</feature>
<feature type="compositionally biased region" description="Polar residues" evidence="2">
    <location>
        <begin position="592"/>
        <end position="614"/>
    </location>
</feature>
<dbReference type="Pfam" id="PF03184">
    <property type="entry name" value="DDE_1"/>
    <property type="match status" value="1"/>
</dbReference>
<dbReference type="PANTHER" id="PTHR19303">
    <property type="entry name" value="TRANSPOSON"/>
    <property type="match status" value="1"/>
</dbReference>
<evidence type="ECO:0000256" key="2">
    <source>
        <dbReference type="SAM" id="MobiDB-lite"/>
    </source>
</evidence>
<feature type="compositionally biased region" description="Acidic residues" evidence="2">
    <location>
        <begin position="1207"/>
        <end position="1221"/>
    </location>
</feature>
<dbReference type="Proteomes" id="UP000270866">
    <property type="component" value="Chromosome 1"/>
</dbReference>
<feature type="domain" description="HTH CENPB-type" evidence="3">
    <location>
        <begin position="51"/>
        <end position="120"/>
    </location>
</feature>
<dbReference type="InterPro" id="IPR004875">
    <property type="entry name" value="DDE_SF_endonuclease_dom"/>
</dbReference>
<evidence type="ECO:0000313" key="4">
    <source>
        <dbReference type="EMBL" id="RKK29726.1"/>
    </source>
</evidence>
<feature type="region of interest" description="Disordered" evidence="2">
    <location>
        <begin position="985"/>
        <end position="1010"/>
    </location>
</feature>
<dbReference type="EMBL" id="MRCU01000001">
    <property type="protein sequence ID" value="RKK29726.1"/>
    <property type="molecule type" value="Genomic_DNA"/>
</dbReference>
<feature type="compositionally biased region" description="Basic residues" evidence="2">
    <location>
        <begin position="1062"/>
        <end position="1075"/>
    </location>
</feature>
<dbReference type="PANTHER" id="PTHR19303:SF62">
    <property type="entry name" value="HTH CENPB-TYPE DOMAIN-CONTAINING PROTEIN-RELATED"/>
    <property type="match status" value="1"/>
</dbReference>
<evidence type="ECO:0000259" key="3">
    <source>
        <dbReference type="PROSITE" id="PS51253"/>
    </source>
</evidence>
<feature type="compositionally biased region" description="Low complexity" evidence="2">
    <location>
        <begin position="1089"/>
        <end position="1104"/>
    </location>
</feature>
<reference evidence="4 5" key="1">
    <citation type="journal article" date="2018" name="Sci. Rep.">
        <title>Characterisation of pathogen-specific regions and novel effector candidates in Fusarium oxysporum f. sp. cepae.</title>
        <authorList>
            <person name="Armitage A.D."/>
            <person name="Taylor A."/>
            <person name="Sobczyk M.K."/>
            <person name="Baxter L."/>
            <person name="Greenfield B.P."/>
            <person name="Bates H.J."/>
            <person name="Wilson F."/>
            <person name="Jackson A.C."/>
            <person name="Ott S."/>
            <person name="Harrison R.J."/>
            <person name="Clarkson J.P."/>
        </authorList>
    </citation>
    <scope>NUCLEOTIDE SEQUENCE [LARGE SCALE GENOMIC DNA]</scope>
    <source>
        <strain evidence="4 5">FoC_Fus2</strain>
    </source>
</reference>
<dbReference type="Pfam" id="PF03221">
    <property type="entry name" value="HTH_Tnp_Tc5"/>
    <property type="match status" value="1"/>
</dbReference>
<feature type="compositionally biased region" description="Polar residues" evidence="2">
    <location>
        <begin position="1052"/>
        <end position="1061"/>
    </location>
</feature>
<feature type="region of interest" description="Disordered" evidence="2">
    <location>
        <begin position="1051"/>
        <end position="1228"/>
    </location>
</feature>